<feature type="compositionally biased region" description="Basic and acidic residues" evidence="1">
    <location>
        <begin position="135"/>
        <end position="159"/>
    </location>
</feature>
<feature type="domain" description="At4g14310 8-bladed propeller" evidence="2">
    <location>
        <begin position="620"/>
        <end position="900"/>
    </location>
</feature>
<name>A0AAD1ZUP0_9LAMI</name>
<gene>
    <name evidence="3" type="ORF">FPE_LOCUS23428</name>
</gene>
<sequence>MSTSNSRRIKEGGAEGGRITAATSRSSRSLTPVSTKSIFMGSTGKENQRPTSRVRAATQKPLNMPIARVNKSATVVEAESRSEPRTRRSTTSVPRGRSSSPFVITRDLSDLKKNSRVSVGPPQRKGNDSKGLSGKMDERFDLGKRGSKDSGRNGGKCEVDENSQENGKLKFRVGSNDNEKRKGDFNSNLKQNSNFRTSGENTILNISGAKIKGSADKKKSSMRVPELRSSSRERKRVNNVSNMSTLSRENGVNKYPSKLHEKLAFLEGKVKRIASDIKRTKEMLHTSDPDASKMMLSDIQEKISGIEKAMCHVVGNEEAVNIELVKSVENEEKKVEKQVLDVERSVNGVVNGEEMEAQLFPHHKLIRDQTLSKTLGGFETHELEVGESTSALSVEEKKMSPANGNTIALEPLTSLSKEETTGTETNKVHEMDDPVSSVAQNYSLGLLNGKADIDAMLMADENLNEFDDQERVPTMICEEEVEDMCMYQLNDIGSKTSTGGWFVSEGESVLLAHSDGSCSFYDITNCEEKAEYKPHAGVSPNMWRDCWMIRAPSADGCSGRYVVAASAGNSMDSGFCSWDFYTKEIQAFQIEDETGFTRTALAPLSNNNMYRRNALSTIMATENRQWWYRPCGPLMISTASSQRMVRIHDIRDGDHVMKWELQKPVQAMDYASPLQWRNRGKVVIAETDTLSLWDVSAQSPQALLSVSSCGRKISALHVNNTEAEFVGVRQRVSTSEAEGNDGVFCTSDSINVLDFRHPSGIGLKIPKDGANVHSAFSNGDSIYTGCTNLMAARKQSSSQIQQFSLRKQRLFSTYSLPESNAHYHFSALTQVWGNSNIVMGVCGLGLFVFDSLKEDGLPLTMDYGNMQTVKEMVGPDDMYSPSFDFSASRVLLISRDRMAMWKYLSQ</sequence>
<dbReference type="Pfam" id="PF25465">
    <property type="entry name" value="Beta-prop_At4g14310"/>
    <property type="match status" value="1"/>
</dbReference>
<feature type="compositionally biased region" description="Basic and acidic residues" evidence="1">
    <location>
        <begin position="213"/>
        <end position="232"/>
    </location>
</feature>
<keyword evidence="4" id="KW-1185">Reference proteome</keyword>
<feature type="compositionally biased region" description="Polar residues" evidence="1">
    <location>
        <begin position="185"/>
        <end position="196"/>
    </location>
</feature>
<dbReference type="InterPro" id="IPR045289">
    <property type="entry name" value="At4g14310-like"/>
</dbReference>
<dbReference type="Gene3D" id="2.130.10.10">
    <property type="entry name" value="YVTN repeat-like/Quinoprotein amine dehydrogenase"/>
    <property type="match status" value="1"/>
</dbReference>
<dbReference type="InterPro" id="IPR011047">
    <property type="entry name" value="Quinoprotein_ADH-like_sf"/>
</dbReference>
<reference evidence="3" key="1">
    <citation type="submission" date="2023-05" db="EMBL/GenBank/DDBJ databases">
        <authorList>
            <person name="Huff M."/>
        </authorList>
    </citation>
    <scope>NUCLEOTIDE SEQUENCE</scope>
</reference>
<protein>
    <recommendedName>
        <fullName evidence="2">At4g14310 8-bladed propeller domain-containing protein</fullName>
    </recommendedName>
</protein>
<feature type="region of interest" description="Disordered" evidence="1">
    <location>
        <begin position="211"/>
        <end position="237"/>
    </location>
</feature>
<accession>A0AAD1ZUP0</accession>
<evidence type="ECO:0000259" key="2">
    <source>
        <dbReference type="Pfam" id="PF25465"/>
    </source>
</evidence>
<dbReference type="Proteomes" id="UP000834106">
    <property type="component" value="Chromosome 14"/>
</dbReference>
<proteinExistence type="predicted"/>
<feature type="compositionally biased region" description="Low complexity" evidence="1">
    <location>
        <begin position="89"/>
        <end position="101"/>
    </location>
</feature>
<evidence type="ECO:0000313" key="4">
    <source>
        <dbReference type="Proteomes" id="UP000834106"/>
    </source>
</evidence>
<dbReference type="EMBL" id="OU503049">
    <property type="protein sequence ID" value="CAI9775998.1"/>
    <property type="molecule type" value="Genomic_DNA"/>
</dbReference>
<evidence type="ECO:0000313" key="3">
    <source>
        <dbReference type="EMBL" id="CAI9775998.1"/>
    </source>
</evidence>
<dbReference type="SUPFAM" id="SSF50978">
    <property type="entry name" value="WD40 repeat-like"/>
    <property type="match status" value="1"/>
</dbReference>
<organism evidence="3 4">
    <name type="scientific">Fraxinus pennsylvanica</name>
    <dbReference type="NCBI Taxonomy" id="56036"/>
    <lineage>
        <taxon>Eukaryota</taxon>
        <taxon>Viridiplantae</taxon>
        <taxon>Streptophyta</taxon>
        <taxon>Embryophyta</taxon>
        <taxon>Tracheophyta</taxon>
        <taxon>Spermatophyta</taxon>
        <taxon>Magnoliopsida</taxon>
        <taxon>eudicotyledons</taxon>
        <taxon>Gunneridae</taxon>
        <taxon>Pentapetalae</taxon>
        <taxon>asterids</taxon>
        <taxon>lamiids</taxon>
        <taxon>Lamiales</taxon>
        <taxon>Oleaceae</taxon>
        <taxon>Oleeae</taxon>
        <taxon>Fraxinus</taxon>
    </lineage>
</organism>
<dbReference type="PANTHER" id="PTHR35492">
    <property type="entry name" value="TRANSDUCIN/WD40 REPEAT-LIKE SUPERFAMILY PROTEIN"/>
    <property type="match status" value="1"/>
</dbReference>
<dbReference type="InterPro" id="IPR057442">
    <property type="entry name" value="Beta-prop_At4g14310"/>
</dbReference>
<dbReference type="PANTHER" id="PTHR35492:SF1">
    <property type="entry name" value="TRANSDUCIN_WD40 REPEAT-LIKE SUPERFAMILY PROTEIN"/>
    <property type="match status" value="1"/>
</dbReference>
<feature type="region of interest" description="Disordered" evidence="1">
    <location>
        <begin position="1"/>
        <end position="196"/>
    </location>
</feature>
<feature type="compositionally biased region" description="Low complexity" evidence="1">
    <location>
        <begin position="20"/>
        <end position="29"/>
    </location>
</feature>
<evidence type="ECO:0000256" key="1">
    <source>
        <dbReference type="SAM" id="MobiDB-lite"/>
    </source>
</evidence>
<dbReference type="InterPro" id="IPR036322">
    <property type="entry name" value="WD40_repeat_dom_sf"/>
</dbReference>
<dbReference type="InterPro" id="IPR015943">
    <property type="entry name" value="WD40/YVTN_repeat-like_dom_sf"/>
</dbReference>
<dbReference type="SUPFAM" id="SSF50998">
    <property type="entry name" value="Quinoprotein alcohol dehydrogenase-like"/>
    <property type="match status" value="1"/>
</dbReference>
<dbReference type="AlphaFoldDB" id="A0AAD1ZUP0"/>